<keyword evidence="4" id="KW-1185">Reference proteome</keyword>
<dbReference type="EMBL" id="CP035485">
    <property type="protein sequence ID" value="QDI92067.1"/>
    <property type="molecule type" value="Genomic_DNA"/>
</dbReference>
<evidence type="ECO:0000256" key="1">
    <source>
        <dbReference type="SAM" id="MobiDB-lite"/>
    </source>
</evidence>
<dbReference type="OrthoDB" id="5464839at2"/>
<protein>
    <submittedName>
        <fullName evidence="3">DinB family protein</fullName>
    </submittedName>
</protein>
<evidence type="ECO:0000313" key="4">
    <source>
        <dbReference type="Proteomes" id="UP000319756"/>
    </source>
</evidence>
<organism evidence="3 4">
    <name type="scientific">Salicibibacter halophilus</name>
    <dbReference type="NCBI Taxonomy" id="2502791"/>
    <lineage>
        <taxon>Bacteria</taxon>
        <taxon>Bacillati</taxon>
        <taxon>Bacillota</taxon>
        <taxon>Bacilli</taxon>
        <taxon>Bacillales</taxon>
        <taxon>Bacillaceae</taxon>
        <taxon>Salicibibacter</taxon>
    </lineage>
</organism>
<dbReference type="Proteomes" id="UP000319756">
    <property type="component" value="Chromosome"/>
</dbReference>
<reference evidence="4" key="1">
    <citation type="submission" date="2019-01" db="EMBL/GenBank/DDBJ databases">
        <title>Genomic analysis of Salicibibacter sp. NKC3-5.</title>
        <authorList>
            <person name="Oh Y.J."/>
        </authorList>
    </citation>
    <scope>NUCLEOTIDE SEQUENCE [LARGE SCALE GENOMIC DNA]</scope>
    <source>
        <strain evidence="4">NKC3-5</strain>
    </source>
</reference>
<evidence type="ECO:0000313" key="3">
    <source>
        <dbReference type="EMBL" id="QDI92067.1"/>
    </source>
</evidence>
<dbReference type="Pfam" id="PF12867">
    <property type="entry name" value="DinB_2"/>
    <property type="match status" value="1"/>
</dbReference>
<dbReference type="SUPFAM" id="SSF109854">
    <property type="entry name" value="DinB/YfiT-like putative metalloenzymes"/>
    <property type="match status" value="1"/>
</dbReference>
<feature type="region of interest" description="Disordered" evidence="1">
    <location>
        <begin position="56"/>
        <end position="86"/>
    </location>
</feature>
<dbReference type="KEGG" id="sale:EPH95_13485"/>
<dbReference type="AlphaFoldDB" id="A0A514LJN3"/>
<dbReference type="InterPro" id="IPR024775">
    <property type="entry name" value="DinB-like"/>
</dbReference>
<accession>A0A514LJN3</accession>
<proteinExistence type="predicted"/>
<evidence type="ECO:0000259" key="2">
    <source>
        <dbReference type="Pfam" id="PF12867"/>
    </source>
</evidence>
<dbReference type="RefSeq" id="WP_142090584.1">
    <property type="nucleotide sequence ID" value="NZ_CP035485.1"/>
</dbReference>
<dbReference type="Gene3D" id="1.20.120.450">
    <property type="entry name" value="dinb family like domain"/>
    <property type="match status" value="1"/>
</dbReference>
<name>A0A514LJN3_9BACI</name>
<sequence length="163" mass="18881">MFGIQEARNDLLSGVEGLSDEQLNREVEEGRWTIAQVLEHLFLLEKGMTLTIEKELTNEDSQPARKKKPIELTLERSGQEREAPEQLQPSNAFMTFEEIKERLGQSRATLLERLRNVDDTTVLAKKSAKHPAFGTMDMEQWIEFIGLHERRHLQQIEELKAKL</sequence>
<feature type="domain" description="DinB-like" evidence="2">
    <location>
        <begin position="5"/>
        <end position="156"/>
    </location>
</feature>
<feature type="compositionally biased region" description="Basic and acidic residues" evidence="1">
    <location>
        <begin position="69"/>
        <end position="84"/>
    </location>
</feature>
<dbReference type="InterPro" id="IPR034660">
    <property type="entry name" value="DinB/YfiT-like"/>
</dbReference>
<gene>
    <name evidence="3" type="ORF">EPH95_13485</name>
</gene>